<dbReference type="InterPro" id="IPR002143">
    <property type="entry name" value="Ribosomal_uL1"/>
</dbReference>
<dbReference type="CDD" id="cd00403">
    <property type="entry name" value="Ribosomal_L1"/>
    <property type="match status" value="1"/>
</dbReference>
<keyword evidence="3 11" id="KW-0820">tRNA-binding</keyword>
<evidence type="ECO:0000256" key="11">
    <source>
        <dbReference type="HAMAP-Rule" id="MF_01318"/>
    </source>
</evidence>
<comment type="similarity">
    <text evidence="1 11 12">Belongs to the universal ribosomal protein uL1 family.</text>
</comment>
<dbReference type="InterPro" id="IPR023674">
    <property type="entry name" value="Ribosomal_uL1-like"/>
</dbReference>
<accession>A0A0P9CWA3</accession>
<protein>
    <recommendedName>
        <fullName evidence="9 11">Large ribosomal subunit protein uL1</fullName>
    </recommendedName>
</protein>
<dbReference type="PANTHER" id="PTHR36427">
    <property type="entry name" value="54S RIBOSOMAL PROTEIN L1, MITOCHONDRIAL"/>
    <property type="match status" value="1"/>
</dbReference>
<dbReference type="Gene3D" id="3.40.50.790">
    <property type="match status" value="1"/>
</dbReference>
<dbReference type="GO" id="GO:0006417">
    <property type="term" value="P:regulation of translation"/>
    <property type="evidence" value="ECO:0007669"/>
    <property type="project" value="UniProtKB-KW"/>
</dbReference>
<dbReference type="OrthoDB" id="9803740at2"/>
<evidence type="ECO:0000313" key="13">
    <source>
        <dbReference type="EMBL" id="SCY67969.1"/>
    </source>
</evidence>
<evidence type="ECO:0000256" key="10">
    <source>
        <dbReference type="ARBA" id="ARBA00059110"/>
    </source>
</evidence>
<dbReference type="STRING" id="381306.AN478_03130"/>
<evidence type="ECO:0000256" key="9">
    <source>
        <dbReference type="ARBA" id="ARBA00035241"/>
    </source>
</evidence>
<dbReference type="Gene3D" id="3.30.190.20">
    <property type="match status" value="1"/>
</dbReference>
<dbReference type="GO" id="GO:0003735">
    <property type="term" value="F:structural constituent of ribosome"/>
    <property type="evidence" value="ECO:0007669"/>
    <property type="project" value="InterPro"/>
</dbReference>
<evidence type="ECO:0000256" key="12">
    <source>
        <dbReference type="RuleBase" id="RU000659"/>
    </source>
</evidence>
<dbReference type="NCBIfam" id="TIGR01169">
    <property type="entry name" value="rplA_bact"/>
    <property type="match status" value="1"/>
</dbReference>
<evidence type="ECO:0000256" key="5">
    <source>
        <dbReference type="ARBA" id="ARBA00022845"/>
    </source>
</evidence>
<evidence type="ECO:0000256" key="4">
    <source>
        <dbReference type="ARBA" id="ARBA00022730"/>
    </source>
</evidence>
<keyword evidence="4 11" id="KW-0699">rRNA-binding</keyword>
<proteinExistence type="inferred from homology"/>
<evidence type="ECO:0000256" key="2">
    <source>
        <dbReference type="ARBA" id="ARBA00022491"/>
    </source>
</evidence>
<gene>
    <name evidence="11" type="primary">rplA</name>
    <name evidence="13" type="ORF">SAMN05661077_0130</name>
</gene>
<organism evidence="13 14">
    <name type="scientific">Thiohalorhabdus denitrificans</name>
    <dbReference type="NCBI Taxonomy" id="381306"/>
    <lineage>
        <taxon>Bacteria</taxon>
        <taxon>Pseudomonadati</taxon>
        <taxon>Pseudomonadota</taxon>
        <taxon>Gammaproteobacteria</taxon>
        <taxon>Thiohalorhabdales</taxon>
        <taxon>Thiohalorhabdaceae</taxon>
        <taxon>Thiohalorhabdus</taxon>
    </lineage>
</organism>
<dbReference type="InterPro" id="IPR028364">
    <property type="entry name" value="Ribosomal_uL1/biogenesis"/>
</dbReference>
<dbReference type="PROSITE" id="PS01199">
    <property type="entry name" value="RIBOSOMAL_L1"/>
    <property type="match status" value="1"/>
</dbReference>
<dbReference type="GO" id="GO:0006412">
    <property type="term" value="P:translation"/>
    <property type="evidence" value="ECO:0007669"/>
    <property type="project" value="UniProtKB-UniRule"/>
</dbReference>
<sequence length="231" mass="24554">MAKQGKRIKDLNQQVEKGHPYGLDEAVQLAKNTSKASFDESVDASFNLGIDPRKADQMVRGTVTLPHGTGKTTRVAVFAEGAKADEAREAGADYVGLEDLAEQIEAGWTDFDRAVATPDSMRVVGRLGQILGPRGLMPNPKVGTVTDDLANVVAQIKAGQVEYRADKGGIVHLPIGRASFDDAALQENLRAAADALVRAKPAAAKGKYLRKVSISTTMGPGIQVDTSFARL</sequence>
<dbReference type="SUPFAM" id="SSF56808">
    <property type="entry name" value="Ribosomal protein L1"/>
    <property type="match status" value="1"/>
</dbReference>
<keyword evidence="5 11" id="KW-0810">Translation regulation</keyword>
<keyword evidence="7 11" id="KW-0689">Ribosomal protein</keyword>
<dbReference type="EMBL" id="FMUN01000013">
    <property type="protein sequence ID" value="SCY67969.1"/>
    <property type="molecule type" value="Genomic_DNA"/>
</dbReference>
<keyword evidence="14" id="KW-1185">Reference proteome</keyword>
<evidence type="ECO:0000256" key="1">
    <source>
        <dbReference type="ARBA" id="ARBA00010531"/>
    </source>
</evidence>
<evidence type="ECO:0000256" key="7">
    <source>
        <dbReference type="ARBA" id="ARBA00022980"/>
    </source>
</evidence>
<dbReference type="HAMAP" id="MF_01318_B">
    <property type="entry name" value="Ribosomal_uL1_B"/>
    <property type="match status" value="1"/>
</dbReference>
<evidence type="ECO:0000256" key="6">
    <source>
        <dbReference type="ARBA" id="ARBA00022884"/>
    </source>
</evidence>
<dbReference type="RefSeq" id="WP_054965175.1">
    <property type="nucleotide sequence ID" value="NZ_FMUN01000013.1"/>
</dbReference>
<comment type="function">
    <text evidence="11">Binds directly to 23S rRNA. The L1 stalk is quite mobile in the ribosome, and is involved in E site tRNA release.</text>
</comment>
<reference evidence="14" key="1">
    <citation type="submission" date="2016-10" db="EMBL/GenBank/DDBJ databases">
        <authorList>
            <person name="Varghese N."/>
        </authorList>
    </citation>
    <scope>NUCLEOTIDE SEQUENCE [LARGE SCALE GENOMIC DNA]</scope>
    <source>
        <strain evidence="14">HL 19</strain>
    </source>
</reference>
<keyword evidence="2 11" id="KW-0678">Repressor</keyword>
<evidence type="ECO:0000256" key="8">
    <source>
        <dbReference type="ARBA" id="ARBA00023274"/>
    </source>
</evidence>
<dbReference type="FunFam" id="3.40.50.790:FF:000001">
    <property type="entry name" value="50S ribosomal protein L1"/>
    <property type="match status" value="1"/>
</dbReference>
<evidence type="ECO:0000256" key="3">
    <source>
        <dbReference type="ARBA" id="ARBA00022555"/>
    </source>
</evidence>
<comment type="subunit">
    <text evidence="11">Part of the 50S ribosomal subunit.</text>
</comment>
<dbReference type="GO" id="GO:0019843">
    <property type="term" value="F:rRNA binding"/>
    <property type="evidence" value="ECO:0007669"/>
    <property type="project" value="UniProtKB-UniRule"/>
</dbReference>
<name>A0A0P9CWA3_9GAMM</name>
<comment type="function">
    <text evidence="10 11">Protein L1 is also a translational repressor protein, it controls the translation of the L11 operon by binding to its mRNA.</text>
</comment>
<dbReference type="InterPro" id="IPR005878">
    <property type="entry name" value="Ribosom_uL1_bac-type"/>
</dbReference>
<dbReference type="GO" id="GO:0000049">
    <property type="term" value="F:tRNA binding"/>
    <property type="evidence" value="ECO:0007669"/>
    <property type="project" value="UniProtKB-KW"/>
</dbReference>
<dbReference type="PIRSF" id="PIRSF002155">
    <property type="entry name" value="Ribosomal_L1"/>
    <property type="match status" value="1"/>
</dbReference>
<dbReference type="GO" id="GO:0022625">
    <property type="term" value="C:cytosolic large ribosomal subunit"/>
    <property type="evidence" value="ECO:0007669"/>
    <property type="project" value="TreeGrafter"/>
</dbReference>
<evidence type="ECO:0000313" key="14">
    <source>
        <dbReference type="Proteomes" id="UP000183104"/>
    </source>
</evidence>
<dbReference type="Proteomes" id="UP000183104">
    <property type="component" value="Unassembled WGS sequence"/>
</dbReference>
<keyword evidence="6 11" id="KW-0694">RNA-binding</keyword>
<dbReference type="Pfam" id="PF00687">
    <property type="entry name" value="Ribosomal_L1"/>
    <property type="match status" value="1"/>
</dbReference>
<dbReference type="InterPro" id="IPR016095">
    <property type="entry name" value="Ribosomal_uL1_3-a/b-sand"/>
</dbReference>
<dbReference type="PATRIC" id="fig|381306.5.peg.1109"/>
<dbReference type="InterPro" id="IPR023673">
    <property type="entry name" value="Ribosomal_uL1_CS"/>
</dbReference>
<dbReference type="PANTHER" id="PTHR36427:SF3">
    <property type="entry name" value="LARGE RIBOSOMAL SUBUNIT PROTEIN UL1M"/>
    <property type="match status" value="1"/>
</dbReference>
<keyword evidence="8 11" id="KW-0687">Ribonucleoprotein</keyword>
<dbReference type="AlphaFoldDB" id="A0A0P9CWA3"/>